<name>A0A178M222_MYCIR</name>
<evidence type="ECO:0000313" key="7">
    <source>
        <dbReference type="Proteomes" id="UP000078396"/>
    </source>
</evidence>
<keyword evidence="2" id="KW-0560">Oxidoreductase</keyword>
<dbReference type="PRINTS" id="PR00368">
    <property type="entry name" value="FADPNR"/>
</dbReference>
<dbReference type="SUPFAM" id="SSF51206">
    <property type="entry name" value="cAMP-binding domain-like"/>
    <property type="match status" value="1"/>
</dbReference>
<dbReference type="Pfam" id="PF00027">
    <property type="entry name" value="cNMP_binding"/>
    <property type="match status" value="1"/>
</dbReference>
<dbReference type="SUPFAM" id="SSF51905">
    <property type="entry name" value="FAD/NAD(P)-binding domain"/>
    <property type="match status" value="1"/>
</dbReference>
<dbReference type="PROSITE" id="PS50042">
    <property type="entry name" value="CNMP_BINDING_3"/>
    <property type="match status" value="1"/>
</dbReference>
<keyword evidence="1" id="KW-0285">Flavoprotein</keyword>
<evidence type="ECO:0000259" key="5">
    <source>
        <dbReference type="PROSITE" id="PS50042"/>
    </source>
</evidence>
<evidence type="ECO:0000256" key="2">
    <source>
        <dbReference type="ARBA" id="ARBA00023002"/>
    </source>
</evidence>
<dbReference type="Pfam" id="PF07992">
    <property type="entry name" value="Pyr_redox_2"/>
    <property type="match status" value="1"/>
</dbReference>
<dbReference type="InterPro" id="IPR050097">
    <property type="entry name" value="Ferredoxin-NADP_redctase_2"/>
</dbReference>
<dbReference type="PRINTS" id="PR00469">
    <property type="entry name" value="PNDRDTASEII"/>
</dbReference>
<dbReference type="InterPro" id="IPR014710">
    <property type="entry name" value="RmlC-like_jellyroll"/>
</dbReference>
<dbReference type="Gene3D" id="3.50.50.60">
    <property type="entry name" value="FAD/NAD(P)-binding domain"/>
    <property type="match status" value="2"/>
</dbReference>
<sequence length="567" mass="60518">MSMRTMSEAGTDQRTSTPLAETPDMHGAYPRLSDDQIALLEAGGARRTVAPGDALVREGERSDHFFVILSGKIAVISTDEDGQRHVIRVHGPGRFLGELGDLEGQAAFYTAEVVEPGEVLVIPNERVRALVAQDPVLSDLILRAYLVRRSLLIQDGTGFRIIGSCYDPDTVRLCEFAARNRLPHKCIDLERDKQAERLMQRFGISPQDVPVVIWGGDVLRNPTTAELARRVGLPVADTAPTQCDVVVVGAGPAGLGAAVYGSSDGLITAAVERIATGGQAGTSSRIENYLGFPGGISGADLAERAALQAGKFGARIVVAAEVTRLESDSGQHVLHLADDSTVVARAVVLATGARYRRLAVPGIEEFEGKCVYYAATFHEALMCGAGPVVIVGGGNSAGQAAVFLAERVSRVYVMVRGDDLNKDMSRYLVDRVRQHPRVTVRLCTEVREVHGDHALTAVVTENTRTGERESVTARALFVFIGAVPNTSWLDGAVTLDDHGFVATGTAALYQDTGSNHGARPRQPMMLETSRPGVFAAGDVRSGSVKRVASAVGEGAMAIRQIHEYFGT</sequence>
<evidence type="ECO:0000256" key="1">
    <source>
        <dbReference type="ARBA" id="ARBA00022630"/>
    </source>
</evidence>
<evidence type="ECO:0000313" key="6">
    <source>
        <dbReference type="EMBL" id="OAN41835.1"/>
    </source>
</evidence>
<dbReference type="Proteomes" id="UP000078396">
    <property type="component" value="Unassembled WGS sequence"/>
</dbReference>
<evidence type="ECO:0000256" key="4">
    <source>
        <dbReference type="SAM" id="MobiDB-lite"/>
    </source>
</evidence>
<accession>A0A178M222</accession>
<dbReference type="InterPro" id="IPR000595">
    <property type="entry name" value="cNMP-bd_dom"/>
</dbReference>
<dbReference type="EMBL" id="LWCS01000002">
    <property type="protein sequence ID" value="OAN41835.1"/>
    <property type="molecule type" value="Genomic_DNA"/>
</dbReference>
<dbReference type="InterPro" id="IPR018490">
    <property type="entry name" value="cNMP-bd_dom_sf"/>
</dbReference>
<dbReference type="SMART" id="SM00100">
    <property type="entry name" value="cNMP"/>
    <property type="match status" value="1"/>
</dbReference>
<feature type="region of interest" description="Disordered" evidence="4">
    <location>
        <begin position="1"/>
        <end position="30"/>
    </location>
</feature>
<dbReference type="Gene3D" id="2.60.120.10">
    <property type="entry name" value="Jelly Rolls"/>
    <property type="match status" value="1"/>
</dbReference>
<organism evidence="6 7">
    <name type="scientific">Mycolicibacterium iranicum</name>
    <name type="common">Mycobacterium iranicum</name>
    <dbReference type="NCBI Taxonomy" id="912594"/>
    <lineage>
        <taxon>Bacteria</taxon>
        <taxon>Bacillati</taxon>
        <taxon>Actinomycetota</taxon>
        <taxon>Actinomycetes</taxon>
        <taxon>Mycobacteriales</taxon>
        <taxon>Mycobacteriaceae</taxon>
        <taxon>Mycolicibacterium</taxon>
    </lineage>
</organism>
<protein>
    <submittedName>
        <fullName evidence="6">Cyclic nucleotide-binding protein</fullName>
    </submittedName>
</protein>
<feature type="compositionally biased region" description="Polar residues" evidence="4">
    <location>
        <begin position="1"/>
        <end position="19"/>
    </location>
</feature>
<dbReference type="AlphaFoldDB" id="A0A178M222"/>
<dbReference type="PANTHER" id="PTHR48105">
    <property type="entry name" value="THIOREDOXIN REDUCTASE 1-RELATED-RELATED"/>
    <property type="match status" value="1"/>
</dbReference>
<gene>
    <name evidence="6" type="ORF">A4X20_03045</name>
</gene>
<comment type="caution">
    <text evidence="6">The sequence shown here is derived from an EMBL/GenBank/DDBJ whole genome shotgun (WGS) entry which is preliminary data.</text>
</comment>
<comment type="catalytic activity">
    <reaction evidence="3">
        <text>[thioredoxin]-dithiol + NADP(+) = [thioredoxin]-disulfide + NADPH + H(+)</text>
        <dbReference type="Rhea" id="RHEA:20345"/>
        <dbReference type="Rhea" id="RHEA-COMP:10698"/>
        <dbReference type="Rhea" id="RHEA-COMP:10700"/>
        <dbReference type="ChEBI" id="CHEBI:15378"/>
        <dbReference type="ChEBI" id="CHEBI:29950"/>
        <dbReference type="ChEBI" id="CHEBI:50058"/>
        <dbReference type="ChEBI" id="CHEBI:57783"/>
        <dbReference type="ChEBI" id="CHEBI:58349"/>
        <dbReference type="EC" id="1.8.1.9"/>
    </reaction>
</comment>
<dbReference type="CDD" id="cd00038">
    <property type="entry name" value="CAP_ED"/>
    <property type="match status" value="1"/>
</dbReference>
<proteinExistence type="predicted"/>
<dbReference type="OrthoDB" id="109585at2"/>
<dbReference type="GO" id="GO:0004791">
    <property type="term" value="F:thioredoxin-disulfide reductase (NADPH) activity"/>
    <property type="evidence" value="ECO:0007669"/>
    <property type="project" value="UniProtKB-EC"/>
</dbReference>
<reference evidence="6 7" key="1">
    <citation type="submission" date="2016-04" db="EMBL/GenBank/DDBJ databases">
        <title>Draft Genome Sequences of Staphylococcus capitis Strain H36, S. capitis Strain H65, S. cohnii Strain H62, S. hominis Strain H69, Mycobacterium iranicum Strain H39, Plantibacter sp. Strain H53, Pseudomonas oryzihabitans Strain H72, and Microbacterium sp. Strain H83, isolated from residential settings.</title>
        <authorList>
            <person name="Lymperopoulou D."/>
            <person name="Adams R.I."/>
            <person name="Lindow S."/>
            <person name="Coil D.A."/>
            <person name="Jospin G."/>
            <person name="Eisen J.A."/>
        </authorList>
    </citation>
    <scope>NUCLEOTIDE SEQUENCE [LARGE SCALE GENOMIC DNA]</scope>
    <source>
        <strain evidence="6 7">H39</strain>
    </source>
</reference>
<evidence type="ECO:0000256" key="3">
    <source>
        <dbReference type="ARBA" id="ARBA00048132"/>
    </source>
</evidence>
<dbReference type="InterPro" id="IPR036188">
    <property type="entry name" value="FAD/NAD-bd_sf"/>
</dbReference>
<feature type="domain" description="Cyclic nucleotide-binding" evidence="5">
    <location>
        <begin position="28"/>
        <end position="148"/>
    </location>
</feature>
<dbReference type="InterPro" id="IPR023753">
    <property type="entry name" value="FAD/NAD-binding_dom"/>
</dbReference>